<evidence type="ECO:0000256" key="4">
    <source>
        <dbReference type="ARBA" id="ARBA00022777"/>
    </source>
</evidence>
<dbReference type="EMBL" id="SBIQ01000441">
    <property type="protein sequence ID" value="KAF7677265.1"/>
    <property type="molecule type" value="Genomic_DNA"/>
</dbReference>
<comment type="catalytic activity">
    <reaction evidence="8">
        <text>L-threonyl-[protein] + ATP = O-phospho-L-threonyl-[protein] + ADP + H(+)</text>
        <dbReference type="Rhea" id="RHEA:46608"/>
        <dbReference type="Rhea" id="RHEA-COMP:11060"/>
        <dbReference type="Rhea" id="RHEA-COMP:11605"/>
        <dbReference type="ChEBI" id="CHEBI:15378"/>
        <dbReference type="ChEBI" id="CHEBI:30013"/>
        <dbReference type="ChEBI" id="CHEBI:30616"/>
        <dbReference type="ChEBI" id="CHEBI:61977"/>
        <dbReference type="ChEBI" id="CHEBI:456216"/>
        <dbReference type="EC" id="2.7.11.1"/>
    </reaction>
</comment>
<evidence type="ECO:0000256" key="1">
    <source>
        <dbReference type="ARBA" id="ARBA00022527"/>
    </source>
</evidence>
<evidence type="ECO:0000256" key="3">
    <source>
        <dbReference type="ARBA" id="ARBA00022741"/>
    </source>
</evidence>
<keyword evidence="11" id="KW-1185">Reference proteome</keyword>
<keyword evidence="4 8" id="KW-0418">Kinase</keyword>
<dbReference type="GO" id="GO:0016301">
    <property type="term" value="F:kinase activity"/>
    <property type="evidence" value="ECO:0007669"/>
    <property type="project" value="UniProtKB-KW"/>
</dbReference>
<evidence type="ECO:0000313" key="10">
    <source>
        <dbReference type="EMBL" id="KAF7677265.1"/>
    </source>
</evidence>
<accession>A0ABQ7HVE8</accession>
<proteinExistence type="inferred from homology"/>
<feature type="domain" description="Protein kinase" evidence="9">
    <location>
        <begin position="8"/>
        <end position="260"/>
    </location>
</feature>
<organism evidence="10 11">
    <name type="scientific">Astathelohania contejeani</name>
    <dbReference type="NCBI Taxonomy" id="164912"/>
    <lineage>
        <taxon>Eukaryota</taxon>
        <taxon>Fungi</taxon>
        <taxon>Fungi incertae sedis</taxon>
        <taxon>Microsporidia</taxon>
        <taxon>Astathelohaniidae</taxon>
        <taxon>Astathelohania</taxon>
    </lineage>
</organism>
<feature type="binding site" evidence="6">
    <location>
        <position position="37"/>
    </location>
    <ligand>
        <name>ATP</name>
        <dbReference type="ChEBI" id="CHEBI:30616"/>
    </ligand>
</feature>
<dbReference type="Gene3D" id="1.10.510.10">
    <property type="entry name" value="Transferase(Phosphotransferase) domain 1"/>
    <property type="match status" value="1"/>
</dbReference>
<keyword evidence="1 7" id="KW-0723">Serine/threonine-protein kinase</keyword>
<evidence type="ECO:0000313" key="11">
    <source>
        <dbReference type="Proteomes" id="UP001516464"/>
    </source>
</evidence>
<reference evidence="10 11" key="1">
    <citation type="submission" date="2019-01" db="EMBL/GenBank/DDBJ databases">
        <title>Genomes sequencing and comparative genomics of infectious freshwater microsporidia, Cucumispora dikerogammari and Thelohania contejeani.</title>
        <authorList>
            <person name="Cormier A."/>
            <person name="Giraud I."/>
            <person name="Wattier R."/>
            <person name="Teixeira M."/>
            <person name="Grandjean F."/>
            <person name="Rigaud T."/>
            <person name="Cordaux R."/>
        </authorList>
    </citation>
    <scope>NUCLEOTIDE SEQUENCE [LARGE SCALE GENOMIC DNA]</scope>
    <source>
        <strain evidence="10">T1</strain>
        <tissue evidence="10">Spores</tissue>
    </source>
</reference>
<name>A0ABQ7HVE8_9MICR</name>
<sequence length="275" mass="32147">MNWTLDDFELGKPLGRGKFGQVWLVREKRRGYILALKILSKKEIDDAGNIKQIRRELEIHSQLRSRNILRMYGYFYDAINIYIILEYAGGGELFNLLQSQNKFNEAQAANYIFQVARALRHMHKRKVIHRDLKPENILLGSDGQIKLADFGWSVCNVDQNRYTFCGTVEYLAPEIIKNDRHDTTVDLWCLGILTYEFVVGRTPFEIPSRNYREAYSKIKNLDYAIPSFLSAKAANFISRLLIIIPEDRMKLNEIASHPWIIEHVDINDRISYMEI</sequence>
<dbReference type="PANTHER" id="PTHR24350">
    <property type="entry name" value="SERINE/THREONINE-PROTEIN KINASE IAL-RELATED"/>
    <property type="match status" value="1"/>
</dbReference>
<comment type="similarity">
    <text evidence="8">Belongs to the protein kinase superfamily. Ser/Thr protein kinase family. Aurora subfamily.</text>
</comment>
<evidence type="ECO:0000256" key="2">
    <source>
        <dbReference type="ARBA" id="ARBA00022679"/>
    </source>
</evidence>
<comment type="caution">
    <text evidence="10">The sequence shown here is derived from an EMBL/GenBank/DDBJ whole genome shotgun (WGS) entry which is preliminary data.</text>
</comment>
<dbReference type="InterPro" id="IPR030616">
    <property type="entry name" value="Aur-like"/>
</dbReference>
<dbReference type="InterPro" id="IPR011009">
    <property type="entry name" value="Kinase-like_dom_sf"/>
</dbReference>
<dbReference type="Proteomes" id="UP001516464">
    <property type="component" value="Unassembled WGS sequence"/>
</dbReference>
<dbReference type="SUPFAM" id="SSF56112">
    <property type="entry name" value="Protein kinase-like (PK-like)"/>
    <property type="match status" value="1"/>
</dbReference>
<keyword evidence="2 8" id="KW-0808">Transferase</keyword>
<protein>
    <recommendedName>
        <fullName evidence="8">Aurora kinase</fullName>
        <ecNumber evidence="8">2.7.11.1</ecNumber>
    </recommendedName>
</protein>
<dbReference type="PROSITE" id="PS00108">
    <property type="entry name" value="PROTEIN_KINASE_ST"/>
    <property type="match status" value="1"/>
</dbReference>
<dbReference type="EC" id="2.7.11.1" evidence="8"/>
<dbReference type="PROSITE" id="PS00107">
    <property type="entry name" value="PROTEIN_KINASE_ATP"/>
    <property type="match status" value="1"/>
</dbReference>
<dbReference type="CDD" id="cd14007">
    <property type="entry name" value="STKc_Aurora"/>
    <property type="match status" value="1"/>
</dbReference>
<evidence type="ECO:0000256" key="6">
    <source>
        <dbReference type="PROSITE-ProRule" id="PRU10141"/>
    </source>
</evidence>
<evidence type="ECO:0000256" key="5">
    <source>
        <dbReference type="ARBA" id="ARBA00022840"/>
    </source>
</evidence>
<comment type="catalytic activity">
    <reaction evidence="8">
        <text>L-seryl-[protein] + ATP = O-phospho-L-seryl-[protein] + ADP + H(+)</text>
        <dbReference type="Rhea" id="RHEA:17989"/>
        <dbReference type="Rhea" id="RHEA-COMP:9863"/>
        <dbReference type="Rhea" id="RHEA-COMP:11604"/>
        <dbReference type="ChEBI" id="CHEBI:15378"/>
        <dbReference type="ChEBI" id="CHEBI:29999"/>
        <dbReference type="ChEBI" id="CHEBI:30616"/>
        <dbReference type="ChEBI" id="CHEBI:83421"/>
        <dbReference type="ChEBI" id="CHEBI:456216"/>
        <dbReference type="EC" id="2.7.11.1"/>
    </reaction>
</comment>
<dbReference type="InterPro" id="IPR017441">
    <property type="entry name" value="Protein_kinase_ATP_BS"/>
</dbReference>
<keyword evidence="5 6" id="KW-0067">ATP-binding</keyword>
<dbReference type="Pfam" id="PF00069">
    <property type="entry name" value="Pkinase"/>
    <property type="match status" value="1"/>
</dbReference>
<dbReference type="InterPro" id="IPR000719">
    <property type="entry name" value="Prot_kinase_dom"/>
</dbReference>
<dbReference type="SMART" id="SM00220">
    <property type="entry name" value="S_TKc"/>
    <property type="match status" value="1"/>
</dbReference>
<evidence type="ECO:0000256" key="8">
    <source>
        <dbReference type="RuleBase" id="RU367134"/>
    </source>
</evidence>
<dbReference type="InterPro" id="IPR008271">
    <property type="entry name" value="Ser/Thr_kinase_AS"/>
</dbReference>
<evidence type="ECO:0000256" key="7">
    <source>
        <dbReference type="RuleBase" id="RU000304"/>
    </source>
</evidence>
<dbReference type="PROSITE" id="PS50011">
    <property type="entry name" value="PROTEIN_KINASE_DOM"/>
    <property type="match status" value="1"/>
</dbReference>
<evidence type="ECO:0000259" key="9">
    <source>
        <dbReference type="PROSITE" id="PS50011"/>
    </source>
</evidence>
<keyword evidence="3 6" id="KW-0547">Nucleotide-binding</keyword>
<gene>
    <name evidence="10" type="primary">IPL1</name>
    <name evidence="10" type="ORF">TCON_2649</name>
</gene>